<accession>A0A1X6PII5</accession>
<keyword evidence="3" id="KW-1185">Reference proteome</keyword>
<dbReference type="Proteomes" id="UP000218209">
    <property type="component" value="Unassembled WGS sequence"/>
</dbReference>
<organism evidence="2 3">
    <name type="scientific">Porphyra umbilicalis</name>
    <name type="common">Purple laver</name>
    <name type="synonym">Red alga</name>
    <dbReference type="NCBI Taxonomy" id="2786"/>
    <lineage>
        <taxon>Eukaryota</taxon>
        <taxon>Rhodophyta</taxon>
        <taxon>Bangiophyceae</taxon>
        <taxon>Bangiales</taxon>
        <taxon>Bangiaceae</taxon>
        <taxon>Porphyra</taxon>
    </lineage>
</organism>
<protein>
    <submittedName>
        <fullName evidence="2">Uncharacterized protein</fullName>
    </submittedName>
</protein>
<evidence type="ECO:0000313" key="2">
    <source>
        <dbReference type="EMBL" id="OSX80689.1"/>
    </source>
</evidence>
<dbReference type="EMBL" id="KV918769">
    <property type="protein sequence ID" value="OSX80689.1"/>
    <property type="molecule type" value="Genomic_DNA"/>
</dbReference>
<dbReference type="AlphaFoldDB" id="A0A1X6PII5"/>
<name>A0A1X6PII5_PORUM</name>
<proteinExistence type="predicted"/>
<gene>
    <name evidence="2" type="ORF">BU14_0033s0034</name>
</gene>
<evidence type="ECO:0000313" key="3">
    <source>
        <dbReference type="Proteomes" id="UP000218209"/>
    </source>
</evidence>
<reference evidence="2 3" key="1">
    <citation type="submission" date="2017-03" db="EMBL/GenBank/DDBJ databases">
        <title>WGS assembly of Porphyra umbilicalis.</title>
        <authorList>
            <person name="Brawley S.H."/>
            <person name="Blouin N.A."/>
            <person name="Ficko-Blean E."/>
            <person name="Wheeler G.L."/>
            <person name="Lohr M."/>
            <person name="Goodson H.V."/>
            <person name="Jenkins J.W."/>
            <person name="Blaby-Haas C.E."/>
            <person name="Helliwell K.E."/>
            <person name="Chan C."/>
            <person name="Marriage T."/>
            <person name="Bhattacharya D."/>
            <person name="Klein A.S."/>
            <person name="Badis Y."/>
            <person name="Brodie J."/>
            <person name="Cao Y."/>
            <person name="Collen J."/>
            <person name="Dittami S.M."/>
            <person name="Gachon C.M."/>
            <person name="Green B.R."/>
            <person name="Karpowicz S."/>
            <person name="Kim J.W."/>
            <person name="Kudahl U."/>
            <person name="Lin S."/>
            <person name="Michel G."/>
            <person name="Mittag M."/>
            <person name="Olson B.J."/>
            <person name="Pangilinan J."/>
            <person name="Peng Y."/>
            <person name="Qiu H."/>
            <person name="Shu S."/>
            <person name="Singer J.T."/>
            <person name="Smith A.G."/>
            <person name="Sprecher B.N."/>
            <person name="Wagner V."/>
            <person name="Wang W."/>
            <person name="Wang Z.-Y."/>
            <person name="Yan J."/>
            <person name="Yarish C."/>
            <person name="Zoeuner-Riek S."/>
            <person name="Zhuang Y."/>
            <person name="Zou Y."/>
            <person name="Lindquist E.A."/>
            <person name="Grimwood J."/>
            <person name="Barry K."/>
            <person name="Rokhsar D.S."/>
            <person name="Schmutz J."/>
            <person name="Stiller J.W."/>
            <person name="Grossman A.R."/>
            <person name="Prochnik S.E."/>
        </authorList>
    </citation>
    <scope>NUCLEOTIDE SEQUENCE [LARGE SCALE GENOMIC DNA]</scope>
    <source>
        <strain evidence="2">4086291</strain>
    </source>
</reference>
<sequence length="214" mass="21639">MADRRTARRGSSVSAAGCRALRPCGAPRASGSGATPAHQNSTVADSDPSVGACAAAQQGVTHAAADASGSVAARGHCERRGLRQPPRPLWRRRGGGAGRAGAAAARTRRAARVGRRSVCWAAAGGVGGACPPAMGRAGGGAPAVYSVAPADRTRRGRGVRVAGAGAPAGRRRRRRRCWTAAVRGGRRAALRGGISTRACPRGRRPAGIACQRCN</sequence>
<feature type="region of interest" description="Disordered" evidence="1">
    <location>
        <begin position="66"/>
        <end position="108"/>
    </location>
</feature>
<evidence type="ECO:0000256" key="1">
    <source>
        <dbReference type="SAM" id="MobiDB-lite"/>
    </source>
</evidence>
<feature type="region of interest" description="Disordered" evidence="1">
    <location>
        <begin position="1"/>
        <end position="49"/>
    </location>
</feature>